<dbReference type="InterPro" id="IPR021994">
    <property type="entry name" value="DUF3592"/>
</dbReference>
<dbReference type="EMBL" id="CP064030">
    <property type="protein sequence ID" value="QRN55298.1"/>
    <property type="molecule type" value="Genomic_DNA"/>
</dbReference>
<keyword evidence="1" id="KW-0812">Transmembrane</keyword>
<keyword evidence="1" id="KW-0472">Membrane</keyword>
<sequence>MSDLPSSEAQVTKQPVRKGVIALYMLVFAIGGGWLGYGVFDGWHWQNVEQHWASTDGTIETAYVHEAMSRHVNWETGWTYSYSVNGQKYEAKSTALNNAYFVHMFSSRQRAEADEYTRPVGSSVSVYYDPAEPKHSVLDFPPDSSQVWPLELFTLSLSALCIGVAILGAFALVKAIRNRQSDA</sequence>
<dbReference type="Pfam" id="PF12158">
    <property type="entry name" value="DUF3592"/>
    <property type="match status" value="1"/>
</dbReference>
<protein>
    <submittedName>
        <fullName evidence="3">DUF3592 domain-containing protein</fullName>
    </submittedName>
</protein>
<gene>
    <name evidence="3" type="ORF">ISN74_08220</name>
</gene>
<feature type="transmembrane region" description="Helical" evidence="1">
    <location>
        <begin position="152"/>
        <end position="173"/>
    </location>
</feature>
<accession>A0ABX7GXT1</accession>
<organism evidence="3 4">
    <name type="scientific">Dyella caseinilytica</name>
    <dbReference type="NCBI Taxonomy" id="1849581"/>
    <lineage>
        <taxon>Bacteria</taxon>
        <taxon>Pseudomonadati</taxon>
        <taxon>Pseudomonadota</taxon>
        <taxon>Gammaproteobacteria</taxon>
        <taxon>Lysobacterales</taxon>
        <taxon>Rhodanobacteraceae</taxon>
        <taxon>Dyella</taxon>
    </lineage>
</organism>
<name>A0ABX7GXT1_9GAMM</name>
<feature type="transmembrane region" description="Helical" evidence="1">
    <location>
        <begin position="21"/>
        <end position="40"/>
    </location>
</feature>
<evidence type="ECO:0000256" key="1">
    <source>
        <dbReference type="SAM" id="Phobius"/>
    </source>
</evidence>
<evidence type="ECO:0000259" key="2">
    <source>
        <dbReference type="Pfam" id="PF12158"/>
    </source>
</evidence>
<evidence type="ECO:0000313" key="3">
    <source>
        <dbReference type="EMBL" id="QRN55298.1"/>
    </source>
</evidence>
<reference evidence="3 4" key="1">
    <citation type="submission" date="2020-10" db="EMBL/GenBank/DDBJ databases">
        <title>Phylogeny of dyella-like bacteria.</title>
        <authorList>
            <person name="Fu J."/>
        </authorList>
    </citation>
    <scope>NUCLEOTIDE SEQUENCE [LARGE SCALE GENOMIC DNA]</scope>
    <source>
        <strain evidence="3 4">DHOB09</strain>
    </source>
</reference>
<feature type="domain" description="DUF3592" evidence="2">
    <location>
        <begin position="55"/>
        <end position="141"/>
    </location>
</feature>
<evidence type="ECO:0000313" key="4">
    <source>
        <dbReference type="Proteomes" id="UP000663181"/>
    </source>
</evidence>
<dbReference type="Proteomes" id="UP000663181">
    <property type="component" value="Chromosome"/>
</dbReference>
<proteinExistence type="predicted"/>
<dbReference type="RefSeq" id="WP_188798866.1">
    <property type="nucleotide sequence ID" value="NZ_BMIZ01000001.1"/>
</dbReference>
<keyword evidence="4" id="KW-1185">Reference proteome</keyword>
<keyword evidence="1" id="KW-1133">Transmembrane helix</keyword>